<dbReference type="Proteomes" id="UP000785679">
    <property type="component" value="Unassembled WGS sequence"/>
</dbReference>
<evidence type="ECO:0000256" key="1">
    <source>
        <dbReference type="SAM" id="MobiDB-lite"/>
    </source>
</evidence>
<organism evidence="2 3">
    <name type="scientific">Halteria grandinella</name>
    <dbReference type="NCBI Taxonomy" id="5974"/>
    <lineage>
        <taxon>Eukaryota</taxon>
        <taxon>Sar</taxon>
        <taxon>Alveolata</taxon>
        <taxon>Ciliophora</taxon>
        <taxon>Intramacronucleata</taxon>
        <taxon>Spirotrichea</taxon>
        <taxon>Stichotrichia</taxon>
        <taxon>Sporadotrichida</taxon>
        <taxon>Halteriidae</taxon>
        <taxon>Halteria</taxon>
    </lineage>
</organism>
<evidence type="ECO:0000313" key="2">
    <source>
        <dbReference type="EMBL" id="TNV77124.1"/>
    </source>
</evidence>
<proteinExistence type="predicted"/>
<feature type="region of interest" description="Disordered" evidence="1">
    <location>
        <begin position="30"/>
        <end position="52"/>
    </location>
</feature>
<sequence length="349" mass="40232">MTDTAFFADLDQKTFYHTPSRLLNYKKHQSHSSMGSLPTTASKPLIPHVTPSQSPYPKLTMLRQKKFNVLERVVSSRVINQLSHHLQQSPATHRASSCIAIKRAAKQEGALSYSNIQFMRHNSSSSMKKLPDNRAVSYRKQSFLLNPESTPKSLFKSSIKSKQYLLEVPQTCELSVSRIFPVSPLIEDVEGVRSKLLRNKFFHHQFDTSLTSACSQAFYKPLCAVQGKPKNNNMYRYFNENIEQIEQELNKPMKVLLVGKEVYGGGTYRRQIPVQEGYKRQVHLGKEIMEQMDKYQSGMQYKKGLDGKKITHKENLKLKDDVTKYLESFIERRKLVTKKDFLMSVLNDE</sequence>
<accession>A0A8J8NMQ1</accession>
<comment type="caution">
    <text evidence="2">The sequence shown here is derived from an EMBL/GenBank/DDBJ whole genome shotgun (WGS) entry which is preliminary data.</text>
</comment>
<keyword evidence="3" id="KW-1185">Reference proteome</keyword>
<dbReference type="AlphaFoldDB" id="A0A8J8NMQ1"/>
<feature type="compositionally biased region" description="Polar residues" evidence="1">
    <location>
        <begin position="31"/>
        <end position="42"/>
    </location>
</feature>
<protein>
    <submittedName>
        <fullName evidence="2">Uncharacterized protein</fullName>
    </submittedName>
</protein>
<gene>
    <name evidence="2" type="ORF">FGO68_gene11099</name>
</gene>
<dbReference type="EMBL" id="RRYP01012422">
    <property type="protein sequence ID" value="TNV77124.1"/>
    <property type="molecule type" value="Genomic_DNA"/>
</dbReference>
<reference evidence="2" key="1">
    <citation type="submission" date="2019-06" db="EMBL/GenBank/DDBJ databases">
        <authorList>
            <person name="Zheng W."/>
        </authorList>
    </citation>
    <scope>NUCLEOTIDE SEQUENCE</scope>
    <source>
        <strain evidence="2">QDHG01</strain>
    </source>
</reference>
<name>A0A8J8NMQ1_HALGN</name>
<evidence type="ECO:0000313" key="3">
    <source>
        <dbReference type="Proteomes" id="UP000785679"/>
    </source>
</evidence>